<comment type="caution">
    <text evidence="2">The sequence shown here is derived from an EMBL/GenBank/DDBJ whole genome shotgun (WGS) entry which is preliminary data.</text>
</comment>
<accession>A0A8T0GFR9</accession>
<keyword evidence="1" id="KW-0732">Signal</keyword>
<evidence type="ECO:0000256" key="1">
    <source>
        <dbReference type="SAM" id="SignalP"/>
    </source>
</evidence>
<dbReference type="EMBL" id="CM026432">
    <property type="protein sequence ID" value="KAG0556032.1"/>
    <property type="molecule type" value="Genomic_DNA"/>
</dbReference>
<reference evidence="2 3" key="1">
    <citation type="submission" date="2020-06" db="EMBL/GenBank/DDBJ databases">
        <title>WGS assembly of Ceratodon purpureus strain R40.</title>
        <authorList>
            <person name="Carey S.B."/>
            <person name="Jenkins J."/>
            <person name="Shu S."/>
            <person name="Lovell J.T."/>
            <person name="Sreedasyam A."/>
            <person name="Maumus F."/>
            <person name="Tiley G.P."/>
            <person name="Fernandez-Pozo N."/>
            <person name="Barry K."/>
            <person name="Chen C."/>
            <person name="Wang M."/>
            <person name="Lipzen A."/>
            <person name="Daum C."/>
            <person name="Saski C.A."/>
            <person name="Payton A.C."/>
            <person name="Mcbreen J.C."/>
            <person name="Conrad R.E."/>
            <person name="Kollar L.M."/>
            <person name="Olsson S."/>
            <person name="Huttunen S."/>
            <person name="Landis J.B."/>
            <person name="Wickett N.J."/>
            <person name="Johnson M.G."/>
            <person name="Rensing S.A."/>
            <person name="Grimwood J."/>
            <person name="Schmutz J."/>
            <person name="Mcdaniel S.F."/>
        </authorList>
    </citation>
    <scope>NUCLEOTIDE SEQUENCE [LARGE SCALE GENOMIC DNA]</scope>
    <source>
        <strain evidence="2 3">R40</strain>
    </source>
</reference>
<proteinExistence type="predicted"/>
<dbReference type="Proteomes" id="UP000822688">
    <property type="component" value="Chromosome 11"/>
</dbReference>
<sequence>MFVILLIVFLLFCEGLLNLCDCCNFLFRLLGGRPCFGY</sequence>
<organism evidence="2 3">
    <name type="scientific">Ceratodon purpureus</name>
    <name type="common">Fire moss</name>
    <name type="synonym">Dicranum purpureum</name>
    <dbReference type="NCBI Taxonomy" id="3225"/>
    <lineage>
        <taxon>Eukaryota</taxon>
        <taxon>Viridiplantae</taxon>
        <taxon>Streptophyta</taxon>
        <taxon>Embryophyta</taxon>
        <taxon>Bryophyta</taxon>
        <taxon>Bryophytina</taxon>
        <taxon>Bryopsida</taxon>
        <taxon>Dicranidae</taxon>
        <taxon>Pseudoditrichales</taxon>
        <taxon>Ditrichaceae</taxon>
        <taxon>Ceratodon</taxon>
    </lineage>
</organism>
<protein>
    <submittedName>
        <fullName evidence="2">Uncharacterized protein</fullName>
    </submittedName>
</protein>
<feature type="chain" id="PRO_5035886496" evidence="1">
    <location>
        <begin position="16"/>
        <end position="38"/>
    </location>
</feature>
<name>A0A8T0GFR9_CERPU</name>
<keyword evidence="3" id="KW-1185">Reference proteome</keyword>
<evidence type="ECO:0000313" key="3">
    <source>
        <dbReference type="Proteomes" id="UP000822688"/>
    </source>
</evidence>
<feature type="signal peptide" evidence="1">
    <location>
        <begin position="1"/>
        <end position="15"/>
    </location>
</feature>
<gene>
    <name evidence="2" type="ORF">KC19_11G020200</name>
</gene>
<dbReference type="AlphaFoldDB" id="A0A8T0GFR9"/>
<evidence type="ECO:0000313" key="2">
    <source>
        <dbReference type="EMBL" id="KAG0556032.1"/>
    </source>
</evidence>